<dbReference type="AlphaFoldDB" id="A0A8J8BCI3"/>
<protein>
    <submittedName>
        <fullName evidence="2">Mycoredoxin</fullName>
    </submittedName>
</protein>
<dbReference type="PROSITE" id="PS51354">
    <property type="entry name" value="GLUTAREDOXIN_2"/>
    <property type="match status" value="1"/>
</dbReference>
<proteinExistence type="predicted"/>
<dbReference type="EMBL" id="JAGSXH010000029">
    <property type="protein sequence ID" value="MBS2963550.1"/>
    <property type="molecule type" value="Genomic_DNA"/>
</dbReference>
<dbReference type="CDD" id="cd02976">
    <property type="entry name" value="NrdH"/>
    <property type="match status" value="1"/>
</dbReference>
<evidence type="ECO:0000259" key="1">
    <source>
        <dbReference type="Pfam" id="PF00462"/>
    </source>
</evidence>
<dbReference type="RefSeq" id="WP_211467351.1">
    <property type="nucleotide sequence ID" value="NZ_JAGSXH010000029.1"/>
</dbReference>
<gene>
    <name evidence="2" type="ORF">KGA66_10865</name>
</gene>
<dbReference type="InterPro" id="IPR036249">
    <property type="entry name" value="Thioredoxin-like_sf"/>
</dbReference>
<sequence length="102" mass="11252">MSETEPAVTLYTRPGCPYCSRLRRGLNASHLRYREIDIWQDPQAAAFVRSVAGGNETVPTVVVAGHAMVNPSAARVRAAVSEHAPGQLPAQTKRRFPWLRAR</sequence>
<dbReference type="NCBIfam" id="TIGR02200">
    <property type="entry name" value="GlrX_actino"/>
    <property type="match status" value="1"/>
</dbReference>
<dbReference type="GO" id="GO:0045454">
    <property type="term" value="P:cell redox homeostasis"/>
    <property type="evidence" value="ECO:0007669"/>
    <property type="project" value="TreeGrafter"/>
</dbReference>
<evidence type="ECO:0000313" key="2">
    <source>
        <dbReference type="EMBL" id="MBS2963550.1"/>
    </source>
</evidence>
<dbReference type="InterPro" id="IPR051548">
    <property type="entry name" value="Grx-like_ET"/>
</dbReference>
<name>A0A8J8BCI3_9ACTN</name>
<dbReference type="Pfam" id="PF00462">
    <property type="entry name" value="Glutaredoxin"/>
    <property type="match status" value="1"/>
</dbReference>
<dbReference type="PANTHER" id="PTHR34386:SF1">
    <property type="entry name" value="GLUTAREDOXIN-LIKE PROTEIN NRDH"/>
    <property type="match status" value="1"/>
</dbReference>
<keyword evidence="3" id="KW-1185">Reference proteome</keyword>
<reference evidence="2" key="1">
    <citation type="submission" date="2021-04" db="EMBL/GenBank/DDBJ databases">
        <title>Genome based classification of Actinospica acidithermotolerans sp. nov., an actinobacterium isolated from an Indonesian hot spring.</title>
        <authorList>
            <person name="Kusuma A.B."/>
            <person name="Putra K.E."/>
            <person name="Nafisah S."/>
            <person name="Loh J."/>
            <person name="Nouioui I."/>
            <person name="Goodfellow M."/>
        </authorList>
    </citation>
    <scope>NUCLEOTIDE SEQUENCE</scope>
    <source>
        <strain evidence="2">DSM 45618</strain>
    </source>
</reference>
<accession>A0A8J8BCI3</accession>
<dbReference type="GO" id="GO:0009055">
    <property type="term" value="F:electron transfer activity"/>
    <property type="evidence" value="ECO:0007669"/>
    <property type="project" value="TreeGrafter"/>
</dbReference>
<dbReference type="PANTHER" id="PTHR34386">
    <property type="entry name" value="GLUTAREDOXIN"/>
    <property type="match status" value="1"/>
</dbReference>
<dbReference type="InterPro" id="IPR002109">
    <property type="entry name" value="Glutaredoxin"/>
</dbReference>
<evidence type="ECO:0000313" key="3">
    <source>
        <dbReference type="Proteomes" id="UP000677913"/>
    </source>
</evidence>
<dbReference type="Proteomes" id="UP000677913">
    <property type="component" value="Unassembled WGS sequence"/>
</dbReference>
<feature type="domain" description="Glutaredoxin" evidence="1">
    <location>
        <begin position="8"/>
        <end position="66"/>
    </location>
</feature>
<comment type="caution">
    <text evidence="2">The sequence shown here is derived from an EMBL/GenBank/DDBJ whole genome shotgun (WGS) entry which is preliminary data.</text>
</comment>
<organism evidence="2 3">
    <name type="scientific">Actinocrinis puniceicyclus</name>
    <dbReference type="NCBI Taxonomy" id="977794"/>
    <lineage>
        <taxon>Bacteria</taxon>
        <taxon>Bacillati</taxon>
        <taxon>Actinomycetota</taxon>
        <taxon>Actinomycetes</taxon>
        <taxon>Catenulisporales</taxon>
        <taxon>Actinospicaceae</taxon>
        <taxon>Actinocrinis</taxon>
    </lineage>
</organism>
<dbReference type="InterPro" id="IPR011915">
    <property type="entry name" value="GlrX_actino"/>
</dbReference>
<dbReference type="SUPFAM" id="SSF52833">
    <property type="entry name" value="Thioredoxin-like"/>
    <property type="match status" value="1"/>
</dbReference>
<dbReference type="Gene3D" id="3.40.30.10">
    <property type="entry name" value="Glutaredoxin"/>
    <property type="match status" value="1"/>
</dbReference>